<comment type="caution">
    <text evidence="7">The sequence shown here is derived from an EMBL/GenBank/DDBJ whole genome shotgun (WGS) entry which is preliminary data.</text>
</comment>
<evidence type="ECO:0000256" key="2">
    <source>
        <dbReference type="ARBA" id="ARBA00006285"/>
    </source>
</evidence>
<dbReference type="Proteomes" id="UP000824094">
    <property type="component" value="Unassembled WGS sequence"/>
</dbReference>
<dbReference type="GO" id="GO:0004563">
    <property type="term" value="F:beta-N-acetylhexosaminidase activity"/>
    <property type="evidence" value="ECO:0007669"/>
    <property type="project" value="UniProtKB-EC"/>
</dbReference>
<gene>
    <name evidence="7" type="ORF">IAB05_05290</name>
</gene>
<dbReference type="PRINTS" id="PR00738">
    <property type="entry name" value="GLHYDRLASE20"/>
</dbReference>
<accession>A0A9D1SHX0</accession>
<dbReference type="AlphaFoldDB" id="A0A9D1SHX0"/>
<reference evidence="7" key="2">
    <citation type="journal article" date="2021" name="PeerJ">
        <title>Extensive microbial diversity within the chicken gut microbiome revealed by metagenomics and culture.</title>
        <authorList>
            <person name="Gilroy R."/>
            <person name="Ravi A."/>
            <person name="Getino M."/>
            <person name="Pursley I."/>
            <person name="Horton D.L."/>
            <person name="Alikhan N.F."/>
            <person name="Baker D."/>
            <person name="Gharbi K."/>
            <person name="Hall N."/>
            <person name="Watson M."/>
            <person name="Adriaenssens E.M."/>
            <person name="Foster-Nyarko E."/>
            <person name="Jarju S."/>
            <person name="Secka A."/>
            <person name="Antonio M."/>
            <person name="Oren A."/>
            <person name="Chaudhuri R.R."/>
            <person name="La Ragione R."/>
            <person name="Hildebrand F."/>
            <person name="Pallen M.J."/>
        </authorList>
    </citation>
    <scope>NUCLEOTIDE SEQUENCE</scope>
    <source>
        <strain evidence="7">18911</strain>
    </source>
</reference>
<dbReference type="SUPFAM" id="SSF51445">
    <property type="entry name" value="(Trans)glycosidases"/>
    <property type="match status" value="1"/>
</dbReference>
<evidence type="ECO:0000313" key="7">
    <source>
        <dbReference type="EMBL" id="HIU60786.1"/>
    </source>
</evidence>
<dbReference type="Gene3D" id="3.20.20.80">
    <property type="entry name" value="Glycosidases"/>
    <property type="match status" value="1"/>
</dbReference>
<organism evidence="7 8">
    <name type="scientific">Candidatus Stercoripulliclostridium merdigallinarum</name>
    <dbReference type="NCBI Taxonomy" id="2840951"/>
    <lineage>
        <taxon>Bacteria</taxon>
        <taxon>Bacillati</taxon>
        <taxon>Bacillota</taxon>
        <taxon>Clostridia</taxon>
        <taxon>Eubacteriales</taxon>
        <taxon>Candidatus Stercoripulliclostridium</taxon>
    </lineage>
</organism>
<dbReference type="InterPro" id="IPR017853">
    <property type="entry name" value="GH"/>
</dbReference>
<keyword evidence="4" id="KW-0378">Hydrolase</keyword>
<dbReference type="EC" id="3.2.1.52" evidence="3"/>
<dbReference type="PANTHER" id="PTHR22600:SF57">
    <property type="entry name" value="BETA-N-ACETYLHEXOSAMINIDASE"/>
    <property type="match status" value="1"/>
</dbReference>
<proteinExistence type="inferred from homology"/>
<dbReference type="GO" id="GO:0016020">
    <property type="term" value="C:membrane"/>
    <property type="evidence" value="ECO:0007669"/>
    <property type="project" value="TreeGrafter"/>
</dbReference>
<feature type="domain" description="Glycoside hydrolase family 20 catalytic" evidence="6">
    <location>
        <begin position="9"/>
        <end position="283"/>
    </location>
</feature>
<evidence type="ECO:0000256" key="3">
    <source>
        <dbReference type="ARBA" id="ARBA00012663"/>
    </source>
</evidence>
<protein>
    <recommendedName>
        <fullName evidence="3">beta-N-acetylhexosaminidase</fullName>
        <ecNumber evidence="3">3.2.1.52</ecNumber>
    </recommendedName>
</protein>
<dbReference type="GO" id="GO:0005975">
    <property type="term" value="P:carbohydrate metabolic process"/>
    <property type="evidence" value="ECO:0007669"/>
    <property type="project" value="InterPro"/>
</dbReference>
<dbReference type="Pfam" id="PF00728">
    <property type="entry name" value="Glyco_hydro_20"/>
    <property type="match status" value="1"/>
</dbReference>
<name>A0A9D1SHX0_9FIRM</name>
<feature type="active site" description="Proton donor" evidence="5">
    <location>
        <position position="123"/>
    </location>
</feature>
<sequence>HRRGSQNLAWGNKSIDWTEHDGFYTQTEIKEIVAYAARRNIMIVPEIDMPAHMGAAIASYPWLSCGNVHMQVPIVHGGTPETNGVGDIIACAGKETTYQFIYDVIDELAPLFPAPYFHIGGDEAPKKEWKKCPYCQKTISELGLKDEEELQGYFNNKIAVYLQRKGKRMIGWNEILKAKNLENSVIAEYWTPTNDPEVQDYLEQGKNVIIAKHQAFYFDMPYAQNRLRTTYEFTPEKYGIKAAQEGNMGVEGTLWTEWVSSDERIWFQLFPRMQALSEVAWTDEKLRHYRDFAKRLKRMLPLFDKMGLGYCPVSMWNAKNPFKRAKTMHAFYKKNAHIEFNRAVLIQKRRRYKF</sequence>
<reference evidence="7" key="1">
    <citation type="submission" date="2020-10" db="EMBL/GenBank/DDBJ databases">
        <authorList>
            <person name="Gilroy R."/>
        </authorList>
    </citation>
    <scope>NUCLEOTIDE SEQUENCE</scope>
    <source>
        <strain evidence="7">18911</strain>
    </source>
</reference>
<feature type="non-terminal residue" evidence="7">
    <location>
        <position position="1"/>
    </location>
</feature>
<dbReference type="InterPro" id="IPR025705">
    <property type="entry name" value="Beta_hexosaminidase_sua/sub"/>
</dbReference>
<comment type="catalytic activity">
    <reaction evidence="1">
        <text>Hydrolysis of terminal non-reducing N-acetyl-D-hexosamine residues in N-acetyl-beta-D-hexosaminides.</text>
        <dbReference type="EC" id="3.2.1.52"/>
    </reaction>
</comment>
<comment type="similarity">
    <text evidence="2">Belongs to the glycosyl hydrolase 20 family.</text>
</comment>
<dbReference type="PANTHER" id="PTHR22600">
    <property type="entry name" value="BETA-HEXOSAMINIDASE"/>
    <property type="match status" value="1"/>
</dbReference>
<dbReference type="GO" id="GO:0030203">
    <property type="term" value="P:glycosaminoglycan metabolic process"/>
    <property type="evidence" value="ECO:0007669"/>
    <property type="project" value="TreeGrafter"/>
</dbReference>
<evidence type="ECO:0000259" key="6">
    <source>
        <dbReference type="Pfam" id="PF00728"/>
    </source>
</evidence>
<evidence type="ECO:0000256" key="5">
    <source>
        <dbReference type="PIRSR" id="PIRSR625705-1"/>
    </source>
</evidence>
<evidence type="ECO:0000256" key="1">
    <source>
        <dbReference type="ARBA" id="ARBA00001231"/>
    </source>
</evidence>
<dbReference type="EMBL" id="DVNF01000153">
    <property type="protein sequence ID" value="HIU60786.1"/>
    <property type="molecule type" value="Genomic_DNA"/>
</dbReference>
<dbReference type="InterPro" id="IPR015883">
    <property type="entry name" value="Glyco_hydro_20_cat"/>
</dbReference>
<evidence type="ECO:0000256" key="4">
    <source>
        <dbReference type="ARBA" id="ARBA00022801"/>
    </source>
</evidence>
<evidence type="ECO:0000313" key="8">
    <source>
        <dbReference type="Proteomes" id="UP000824094"/>
    </source>
</evidence>